<keyword evidence="2" id="KW-1185">Reference proteome</keyword>
<evidence type="ECO:0000313" key="1">
    <source>
        <dbReference type="EMBL" id="AQS89076.1"/>
    </source>
</evidence>
<reference evidence="1 2" key="1">
    <citation type="submission" date="2016-03" db="EMBL/GenBank/DDBJ databases">
        <title>Acetic acid bacteria sequencing.</title>
        <authorList>
            <person name="Brandt J."/>
            <person name="Jakob F."/>
            <person name="Vogel R.F."/>
        </authorList>
    </citation>
    <scope>NUCLEOTIDE SEQUENCE [LARGE SCALE GENOMIC DNA]</scope>
    <source>
        <strain evidence="1 2">NBRC 101099</strain>
    </source>
</reference>
<dbReference type="KEGG" id="nch:A0U93_15435"/>
<accession>A0A1U9KTA8</accession>
<organism evidence="1 2">
    <name type="scientific">Neoasaia chiangmaiensis</name>
    <dbReference type="NCBI Taxonomy" id="320497"/>
    <lineage>
        <taxon>Bacteria</taxon>
        <taxon>Pseudomonadati</taxon>
        <taxon>Pseudomonadota</taxon>
        <taxon>Alphaproteobacteria</taxon>
        <taxon>Acetobacterales</taxon>
        <taxon>Acetobacteraceae</taxon>
        <taxon>Neoasaia</taxon>
    </lineage>
</organism>
<dbReference type="InterPro" id="IPR000868">
    <property type="entry name" value="Isochorismatase-like_dom"/>
</dbReference>
<dbReference type="Proteomes" id="UP000188604">
    <property type="component" value="Chromosome"/>
</dbReference>
<protein>
    <submittedName>
        <fullName evidence="1">Isochorismatase</fullName>
    </submittedName>
</protein>
<dbReference type="PANTHER" id="PTHR43540">
    <property type="entry name" value="PEROXYUREIDOACRYLATE/UREIDOACRYLATE AMIDOHYDROLASE-RELATED"/>
    <property type="match status" value="1"/>
</dbReference>
<dbReference type="SUPFAM" id="SSF52499">
    <property type="entry name" value="Isochorismatase-like hydrolases"/>
    <property type="match status" value="1"/>
</dbReference>
<dbReference type="InterPro" id="IPR050272">
    <property type="entry name" value="Isochorismatase-like_hydrls"/>
</dbReference>
<dbReference type="RefSeq" id="WP_077808133.1">
    <property type="nucleotide sequence ID" value="NZ_BJXS01000011.1"/>
</dbReference>
<dbReference type="Gene3D" id="3.40.50.850">
    <property type="entry name" value="Isochorismatase-like"/>
    <property type="match status" value="1"/>
</dbReference>
<dbReference type="CDD" id="cd00431">
    <property type="entry name" value="cysteine_hydrolases"/>
    <property type="match status" value="1"/>
</dbReference>
<dbReference type="AlphaFoldDB" id="A0A1U9KTA8"/>
<proteinExistence type="predicted"/>
<sequence length="186" mass="20915">MTSHPVTALLLVDVINSFFRPGDPNYYPQADQVLEPIRQLLDKARASGTLVVHTAERHREGIYDFEWAKLPVHHIEGDDTIDFVEGFGPLPGEPVVYKRRYSAFYATDMALMLREQNVSRLVTVGVKTNCCIRATVQDAFAGGFEPVVVREATNSNRPHLEEASLEDIWRYFGQVVPLSEGLELLA</sequence>
<dbReference type="EMBL" id="CP014691">
    <property type="protein sequence ID" value="AQS89076.1"/>
    <property type="molecule type" value="Genomic_DNA"/>
</dbReference>
<name>A0A1U9KTA8_9PROT</name>
<dbReference type="InterPro" id="IPR036380">
    <property type="entry name" value="Isochorismatase-like_sf"/>
</dbReference>
<gene>
    <name evidence="1" type="ORF">A0U93_15435</name>
</gene>
<dbReference type="OrthoDB" id="7500697at2"/>
<evidence type="ECO:0000313" key="2">
    <source>
        <dbReference type="Proteomes" id="UP000188604"/>
    </source>
</evidence>
<dbReference type="Pfam" id="PF00857">
    <property type="entry name" value="Isochorismatase"/>
    <property type="match status" value="1"/>
</dbReference>
<dbReference type="STRING" id="320497.A0U93_15435"/>